<dbReference type="PANTHER" id="PTHR37402:SF1">
    <property type="entry name" value="GRAM DOMAIN-CONTAINING PROTEIN 4"/>
    <property type="match status" value="1"/>
</dbReference>
<feature type="compositionally biased region" description="Basic residues" evidence="1">
    <location>
        <begin position="20"/>
        <end position="34"/>
    </location>
</feature>
<dbReference type="InterPro" id="IPR037847">
    <property type="entry name" value="GRAMDC4"/>
</dbReference>
<name>A0A8H3ICK5_9LECA</name>
<gene>
    <name evidence="3" type="ORF">GOMPHAMPRED_007904</name>
</gene>
<feature type="compositionally biased region" description="Polar residues" evidence="1">
    <location>
        <begin position="138"/>
        <end position="149"/>
    </location>
</feature>
<feature type="compositionally biased region" description="Polar residues" evidence="1">
    <location>
        <begin position="1"/>
        <end position="19"/>
    </location>
</feature>
<dbReference type="OrthoDB" id="1708389at2759"/>
<dbReference type="AlphaFoldDB" id="A0A8H3ICK5"/>
<feature type="region of interest" description="Disordered" evidence="1">
    <location>
        <begin position="1"/>
        <end position="34"/>
    </location>
</feature>
<feature type="transmembrane region" description="Helical" evidence="2">
    <location>
        <begin position="390"/>
        <end position="408"/>
    </location>
</feature>
<proteinExistence type="predicted"/>
<dbReference type="Proteomes" id="UP000664169">
    <property type="component" value="Unassembled WGS sequence"/>
</dbReference>
<dbReference type="EMBL" id="CAJPDQ010000008">
    <property type="protein sequence ID" value="CAF9913418.1"/>
    <property type="molecule type" value="Genomic_DNA"/>
</dbReference>
<accession>A0A8H3ICK5</accession>
<feature type="transmembrane region" description="Helical" evidence="2">
    <location>
        <begin position="414"/>
        <end position="430"/>
    </location>
</feature>
<organism evidence="3 4">
    <name type="scientific">Gomphillus americanus</name>
    <dbReference type="NCBI Taxonomy" id="1940652"/>
    <lineage>
        <taxon>Eukaryota</taxon>
        <taxon>Fungi</taxon>
        <taxon>Dikarya</taxon>
        <taxon>Ascomycota</taxon>
        <taxon>Pezizomycotina</taxon>
        <taxon>Lecanoromycetes</taxon>
        <taxon>OSLEUM clade</taxon>
        <taxon>Ostropomycetidae</taxon>
        <taxon>Ostropales</taxon>
        <taxon>Graphidaceae</taxon>
        <taxon>Gomphilloideae</taxon>
        <taxon>Gomphillus</taxon>
    </lineage>
</organism>
<feature type="transmembrane region" description="Helical" evidence="2">
    <location>
        <begin position="284"/>
        <end position="307"/>
    </location>
</feature>
<keyword evidence="2" id="KW-0812">Transmembrane</keyword>
<keyword evidence="2" id="KW-0472">Membrane</keyword>
<keyword evidence="4" id="KW-1185">Reference proteome</keyword>
<evidence type="ECO:0000313" key="4">
    <source>
        <dbReference type="Proteomes" id="UP000664169"/>
    </source>
</evidence>
<dbReference type="GO" id="GO:0006915">
    <property type="term" value="P:apoptotic process"/>
    <property type="evidence" value="ECO:0007669"/>
    <property type="project" value="InterPro"/>
</dbReference>
<evidence type="ECO:0000256" key="1">
    <source>
        <dbReference type="SAM" id="MobiDB-lite"/>
    </source>
</evidence>
<evidence type="ECO:0000313" key="3">
    <source>
        <dbReference type="EMBL" id="CAF9913418.1"/>
    </source>
</evidence>
<reference evidence="3" key="1">
    <citation type="submission" date="2021-03" db="EMBL/GenBank/DDBJ databases">
        <authorList>
            <person name="Tagirdzhanova G."/>
        </authorList>
    </citation>
    <scope>NUCLEOTIDE SEQUENCE</scope>
</reference>
<protein>
    <submittedName>
        <fullName evidence="3">Uncharacterized protein</fullName>
    </submittedName>
</protein>
<keyword evidence="2" id="KW-1133">Transmembrane helix</keyword>
<evidence type="ECO:0000256" key="2">
    <source>
        <dbReference type="SAM" id="Phobius"/>
    </source>
</evidence>
<feature type="region of interest" description="Disordered" evidence="1">
    <location>
        <begin position="133"/>
        <end position="159"/>
    </location>
</feature>
<feature type="region of interest" description="Disordered" evidence="1">
    <location>
        <begin position="576"/>
        <end position="597"/>
    </location>
</feature>
<dbReference type="PANTHER" id="PTHR37402">
    <property type="entry name" value="GRAM DOMAIN-CONTAINING PROTEIN 4"/>
    <property type="match status" value="1"/>
</dbReference>
<comment type="caution">
    <text evidence="3">The sequence shown here is derived from an EMBL/GenBank/DDBJ whole genome shotgun (WGS) entry which is preliminary data.</text>
</comment>
<sequence length="635" mass="73154">MSSTESEAQSSEDGASSSKPQHKSRLGKTKRKVKKLITRGIERVVEQDHTKDPSLAITNQDPAFHPDLAAKVELEHGSGSTILQKTKTAARSAVTALINPKEAAKQAAASKLASTHRPYTLPTNSKALLQAYDDVDSESSTSSGTIHEGQNSRRQTRLSQQARLQQLEAQRESMHVAWTLDHVDRVKTVVVPSIPYPERNNFFTTDASGKRQPDDLSWLGQFALWYTQNFTAQYIDSFTDPPFSTNTLRKHAERLIMASGPMQVWAMDIRSIYRWQNPKRTGRWLVAWLFIWHFEYVGSFFWACVFYHTIKSKFFPRSKEHLQASLERTIGREGTAFQFGEFIDRHGADDWLEPFLDQVGPYIQLQVNDLADFLEILTNFYMWRSPSKTLLSLTFVASCLAVSVLTDLRFAYKIIWFIVGGAFFFCWPIASRYPRYRLLVSGFRWTLWEIPTNSEWGFDYLRQQCEKVRKNAEATKTEQRHDDAHVQLPVNRLAGSGRRDADMDGFMNKKFVPVDSPSGLPRDFQLLSFRCRFDGTRGKLELTPEGLHFIRSIKHKCLWTLHYQNINEMRKHRKMHELESTASSKSGSKRKDNARTLELQSKDNKLYTLEFKSARDEAFNYIIGFSRVQWKSLQS</sequence>